<dbReference type="NCBIfam" id="TIGR02532">
    <property type="entry name" value="IV_pilin_GFxxxE"/>
    <property type="match status" value="1"/>
</dbReference>
<dbReference type="EMBL" id="BMYK01000001">
    <property type="protein sequence ID" value="GHC70014.1"/>
    <property type="molecule type" value="Genomic_DNA"/>
</dbReference>
<protein>
    <submittedName>
        <fullName evidence="2">Pilus biosynthesis protein</fullName>
    </submittedName>
</protein>
<dbReference type="Pfam" id="PF16732">
    <property type="entry name" value="ComP_DUS"/>
    <property type="match status" value="1"/>
</dbReference>
<dbReference type="InterPro" id="IPR045584">
    <property type="entry name" value="Pilin-like"/>
</dbReference>
<dbReference type="SUPFAM" id="SSF54523">
    <property type="entry name" value="Pili subunits"/>
    <property type="match status" value="1"/>
</dbReference>
<keyword evidence="3" id="KW-1185">Reference proteome</keyword>
<evidence type="ECO:0000313" key="3">
    <source>
        <dbReference type="Proteomes" id="UP000626210"/>
    </source>
</evidence>
<keyword evidence="1" id="KW-1133">Transmembrane helix</keyword>
<name>A0ABQ3FV54_9BURK</name>
<proteinExistence type="predicted"/>
<reference evidence="3" key="1">
    <citation type="journal article" date="2019" name="Int. J. Syst. Evol. Microbiol.">
        <title>The Global Catalogue of Microorganisms (GCM) 10K type strain sequencing project: providing services to taxonomists for standard genome sequencing and annotation.</title>
        <authorList>
            <consortium name="The Broad Institute Genomics Platform"/>
            <consortium name="The Broad Institute Genome Sequencing Center for Infectious Disease"/>
            <person name="Wu L."/>
            <person name="Ma J."/>
        </authorList>
    </citation>
    <scope>NUCLEOTIDE SEQUENCE [LARGE SCALE GENOMIC DNA]</scope>
    <source>
        <strain evidence="3">KCTC 23314</strain>
    </source>
</reference>
<gene>
    <name evidence="2" type="ORF">GCM10007320_04020</name>
</gene>
<organism evidence="2 3">
    <name type="scientific">Pseudorhodoferax aquiterrae</name>
    <dbReference type="NCBI Taxonomy" id="747304"/>
    <lineage>
        <taxon>Bacteria</taxon>
        <taxon>Pseudomonadati</taxon>
        <taxon>Pseudomonadota</taxon>
        <taxon>Betaproteobacteria</taxon>
        <taxon>Burkholderiales</taxon>
        <taxon>Comamonadaceae</taxon>
    </lineage>
</organism>
<dbReference type="RefSeq" id="WP_189685345.1">
    <property type="nucleotide sequence ID" value="NZ_BMYK01000001.1"/>
</dbReference>
<dbReference type="Gene3D" id="3.30.700.10">
    <property type="entry name" value="Glycoprotein, Type 4 Pilin"/>
    <property type="match status" value="1"/>
</dbReference>
<comment type="caution">
    <text evidence="2">The sequence shown here is derived from an EMBL/GenBank/DDBJ whole genome shotgun (WGS) entry which is preliminary data.</text>
</comment>
<dbReference type="InterPro" id="IPR031982">
    <property type="entry name" value="PilE-like"/>
</dbReference>
<accession>A0ABQ3FV54</accession>
<dbReference type="PANTHER" id="PTHR30093:SF47">
    <property type="entry name" value="TYPE IV PILUS NON-CORE MINOR PILIN PILE"/>
    <property type="match status" value="1"/>
</dbReference>
<dbReference type="InterPro" id="IPR012902">
    <property type="entry name" value="N_methyl_site"/>
</dbReference>
<evidence type="ECO:0000313" key="2">
    <source>
        <dbReference type="EMBL" id="GHC70014.1"/>
    </source>
</evidence>
<keyword evidence="1" id="KW-0472">Membrane</keyword>
<dbReference type="Pfam" id="PF07963">
    <property type="entry name" value="N_methyl"/>
    <property type="match status" value="1"/>
</dbReference>
<sequence>MSPTLSRRAHGFTLIEVMITVAIAAILVAIALPNYTEYVRRGARSEARAALLQTAQWMERAATASGTYPLSSTYGTATLPDNLVWVQSRRYKISMASPTDNDAANNGRTFTLTATPQGAQAGDKCGNFTLTHTGVRGVTGTESVQNCWNR</sequence>
<evidence type="ECO:0000256" key="1">
    <source>
        <dbReference type="SAM" id="Phobius"/>
    </source>
</evidence>
<dbReference type="Proteomes" id="UP000626210">
    <property type="component" value="Unassembled WGS sequence"/>
</dbReference>
<dbReference type="PROSITE" id="PS00409">
    <property type="entry name" value="PROKAR_NTER_METHYL"/>
    <property type="match status" value="1"/>
</dbReference>
<dbReference type="PANTHER" id="PTHR30093">
    <property type="entry name" value="GENERAL SECRETION PATHWAY PROTEIN G"/>
    <property type="match status" value="1"/>
</dbReference>
<feature type="transmembrane region" description="Helical" evidence="1">
    <location>
        <begin position="12"/>
        <end position="32"/>
    </location>
</feature>
<keyword evidence="1" id="KW-0812">Transmembrane</keyword>